<dbReference type="AlphaFoldDB" id="A0A8T5GE28"/>
<dbReference type="Proteomes" id="UP000722459">
    <property type="component" value="Unassembled WGS sequence"/>
</dbReference>
<sequence>MLLLIIFSPEIYSEDAYGHYLYSKNAISHPTLFLDQWNKPLFSIFTTLPYQFGLEAARVLSVLVGIATIFLTVKIAKELKISDKKTIVLLSVTVPFFWL</sequence>
<accession>A0A8T5GE28</accession>
<comment type="caution">
    <text evidence="1">The sequence shown here is derived from an EMBL/GenBank/DDBJ whole genome shotgun (WGS) entry which is preliminary data.</text>
</comment>
<protein>
    <submittedName>
        <fullName evidence="1">Uncharacterized protein</fullName>
    </submittedName>
</protein>
<proteinExistence type="predicted"/>
<name>A0A8T5GE28_9ARCH</name>
<evidence type="ECO:0000313" key="2">
    <source>
        <dbReference type="Proteomes" id="UP000722459"/>
    </source>
</evidence>
<gene>
    <name evidence="1" type="ORF">HON47_01205</name>
</gene>
<evidence type="ECO:0000313" key="1">
    <source>
        <dbReference type="EMBL" id="MBT4870172.1"/>
    </source>
</evidence>
<reference evidence="1" key="1">
    <citation type="journal article" date="2021" name="ISME J.">
        <title>Mercury methylation by metabolically versatile and cosmopolitan marine bacteria.</title>
        <authorList>
            <person name="Lin H."/>
            <person name="Ascher D.B."/>
            <person name="Myung Y."/>
            <person name="Lamborg C.H."/>
            <person name="Hallam S.J."/>
            <person name="Gionfriddo C.M."/>
            <person name="Holt K.E."/>
            <person name="Moreau J.W."/>
        </authorList>
    </citation>
    <scope>NUCLEOTIDE SEQUENCE</scope>
    <source>
        <strain evidence="1">SI075_bin30</strain>
    </source>
</reference>
<organism evidence="1 2">
    <name type="scientific">Candidatus Iainarchaeum sp</name>
    <dbReference type="NCBI Taxonomy" id="3101447"/>
    <lineage>
        <taxon>Archaea</taxon>
        <taxon>Candidatus Iainarchaeota</taxon>
        <taxon>Candidatus Iainarchaeia</taxon>
        <taxon>Candidatus Iainarchaeales</taxon>
        <taxon>Candidatus Iainarchaeaceae</taxon>
        <taxon>Candidatus Iainarchaeum</taxon>
    </lineage>
</organism>
<dbReference type="EMBL" id="JABJNZ010000020">
    <property type="protein sequence ID" value="MBT4870172.1"/>
    <property type="molecule type" value="Genomic_DNA"/>
</dbReference>
<feature type="non-terminal residue" evidence="1">
    <location>
        <position position="99"/>
    </location>
</feature>